<keyword evidence="1" id="KW-0812">Transmembrane</keyword>
<feature type="transmembrane region" description="Helical" evidence="1">
    <location>
        <begin position="12"/>
        <end position="37"/>
    </location>
</feature>
<feature type="transmembrane region" description="Helical" evidence="1">
    <location>
        <begin position="57"/>
        <end position="81"/>
    </location>
</feature>
<keyword evidence="1" id="KW-1133">Transmembrane helix</keyword>
<evidence type="ECO:0008006" key="4">
    <source>
        <dbReference type="Google" id="ProtNLM"/>
    </source>
</evidence>
<dbReference type="Proteomes" id="UP000826014">
    <property type="component" value="Chromosome"/>
</dbReference>
<evidence type="ECO:0000313" key="3">
    <source>
        <dbReference type="Proteomes" id="UP000826014"/>
    </source>
</evidence>
<dbReference type="PANTHER" id="PTHR31876">
    <property type="entry name" value="COV-LIKE PROTEIN 1"/>
    <property type="match status" value="1"/>
</dbReference>
<dbReference type="Pfam" id="PF04367">
    <property type="entry name" value="DUF502"/>
    <property type="match status" value="1"/>
</dbReference>
<evidence type="ECO:0000256" key="1">
    <source>
        <dbReference type="SAM" id="Phobius"/>
    </source>
</evidence>
<evidence type="ECO:0000313" key="2">
    <source>
        <dbReference type="EMBL" id="QYF48838.1"/>
    </source>
</evidence>
<gene>
    <name evidence="2" type="ORF">RHABOEDO_001064</name>
</gene>
<dbReference type="InterPro" id="IPR007462">
    <property type="entry name" value="COV1-like"/>
</dbReference>
<organism evidence="2 3">
    <name type="scientific">Candidatus Rhabdochlamydia oedothoracis</name>
    <dbReference type="NCBI Taxonomy" id="2720720"/>
    <lineage>
        <taxon>Bacteria</taxon>
        <taxon>Pseudomonadati</taxon>
        <taxon>Chlamydiota</taxon>
        <taxon>Chlamydiia</taxon>
        <taxon>Parachlamydiales</taxon>
        <taxon>Candidatus Rhabdochlamydiaceae</taxon>
        <taxon>Candidatus Rhabdochlamydia</taxon>
    </lineage>
</organism>
<protein>
    <recommendedName>
        <fullName evidence="4">DUF502 domain-containing protein</fullName>
    </recommendedName>
</protein>
<reference evidence="2 3" key="1">
    <citation type="journal article" date="2022" name="bioRxiv">
        <title>Ecology and evolution of chlamydial symbionts of arthropods.</title>
        <authorList>
            <person name="Halter T."/>
            <person name="Koestlbacher S."/>
            <person name="Collingro A."/>
            <person name="Sixt B.S."/>
            <person name="Toenshoff E.R."/>
            <person name="Hendrickx F."/>
            <person name="Kostanjsek R."/>
            <person name="Horn M."/>
        </authorList>
    </citation>
    <scope>NUCLEOTIDE SEQUENCE [LARGE SCALE GENOMIC DNA]</scope>
    <source>
        <strain evidence="2">W744xW776</strain>
    </source>
</reference>
<dbReference type="EMBL" id="CP075587">
    <property type="protein sequence ID" value="QYF48838.1"/>
    <property type="molecule type" value="Genomic_DNA"/>
</dbReference>
<sequence>MKKYFFTGFITLLPLILTCVIVIWLVELVTTPLIGVIQDILMHHPQTPFFSLANHDVLIKVLSHMFALAFWIVVIFILGFCSREFFLRSFLHLTDRLFSRLPFIKKIYKISHDLTKVVFSGKEKTFKQTVLVPFPHKDTFALGFVTSETLPEIFTKQVSAIEIAVFVPTAPHPMSGFILLTPKVLSYPVEISVEDAFKFLISCGVIHPIQAPANET</sequence>
<name>A0ABX8V0T9_9BACT</name>
<proteinExistence type="predicted"/>
<keyword evidence="1" id="KW-0472">Membrane</keyword>
<dbReference type="RefSeq" id="WP_215216429.1">
    <property type="nucleotide sequence ID" value="NZ_CP075587.1"/>
</dbReference>
<dbReference type="PANTHER" id="PTHR31876:SF26">
    <property type="entry name" value="PROTEIN LIKE COV 2"/>
    <property type="match status" value="1"/>
</dbReference>
<accession>A0ABX8V0T9</accession>
<keyword evidence="3" id="KW-1185">Reference proteome</keyword>